<evidence type="ECO:0000313" key="2">
    <source>
        <dbReference type="Proteomes" id="UP000280834"/>
    </source>
</evidence>
<organism evidence="3">
    <name type="scientific">Brugia timori</name>
    <dbReference type="NCBI Taxonomy" id="42155"/>
    <lineage>
        <taxon>Eukaryota</taxon>
        <taxon>Metazoa</taxon>
        <taxon>Ecdysozoa</taxon>
        <taxon>Nematoda</taxon>
        <taxon>Chromadorea</taxon>
        <taxon>Rhabditida</taxon>
        <taxon>Spirurina</taxon>
        <taxon>Spiruromorpha</taxon>
        <taxon>Filarioidea</taxon>
        <taxon>Onchocercidae</taxon>
        <taxon>Brugia</taxon>
    </lineage>
</organism>
<name>A0A0R3RBR4_9BILA</name>
<protein>
    <submittedName>
        <fullName evidence="1 3">Uncharacterized protein</fullName>
    </submittedName>
</protein>
<reference evidence="3" key="1">
    <citation type="submission" date="2017-02" db="UniProtKB">
        <authorList>
            <consortium name="WormBaseParasite"/>
        </authorList>
    </citation>
    <scope>IDENTIFICATION</scope>
</reference>
<accession>A0A0R3RBR4</accession>
<evidence type="ECO:0000313" key="1">
    <source>
        <dbReference type="EMBL" id="VDO54152.1"/>
    </source>
</evidence>
<dbReference type="Proteomes" id="UP000280834">
    <property type="component" value="Unassembled WGS sequence"/>
</dbReference>
<keyword evidence="2" id="KW-1185">Reference proteome</keyword>
<dbReference type="EMBL" id="UZAG01022601">
    <property type="protein sequence ID" value="VDO54152.1"/>
    <property type="molecule type" value="Genomic_DNA"/>
</dbReference>
<proteinExistence type="predicted"/>
<evidence type="ECO:0000313" key="3">
    <source>
        <dbReference type="WBParaSite" id="BTMF_0001748301-mRNA-1"/>
    </source>
</evidence>
<sequence>MKRNFPSTLPSSKILQKCELFNISAPRKTRQSIKRTSKKESN</sequence>
<reference evidence="1 2" key="2">
    <citation type="submission" date="2018-11" db="EMBL/GenBank/DDBJ databases">
        <authorList>
            <consortium name="Pathogen Informatics"/>
        </authorList>
    </citation>
    <scope>NUCLEOTIDE SEQUENCE [LARGE SCALE GENOMIC DNA]</scope>
</reference>
<gene>
    <name evidence="1" type="ORF">BTMF_LOCUS15451</name>
</gene>
<dbReference type="WBParaSite" id="BTMF_0001748301-mRNA-1">
    <property type="protein sequence ID" value="BTMF_0001748301-mRNA-1"/>
    <property type="gene ID" value="BTMF_0001748301"/>
</dbReference>
<dbReference type="AlphaFoldDB" id="A0A0R3RBR4"/>